<feature type="domain" description="Rhodanese" evidence="3">
    <location>
        <begin position="113"/>
        <end position="197"/>
    </location>
</feature>
<evidence type="ECO:0000259" key="3">
    <source>
        <dbReference type="PROSITE" id="PS50206"/>
    </source>
</evidence>
<dbReference type="InterPro" id="IPR036873">
    <property type="entry name" value="Rhodanese-like_dom_sf"/>
</dbReference>
<proteinExistence type="predicted"/>
<dbReference type="SUPFAM" id="SSF52821">
    <property type="entry name" value="Rhodanese/Cell cycle control phosphatase"/>
    <property type="match status" value="1"/>
</dbReference>
<protein>
    <submittedName>
        <fullName evidence="4">Rhodanese</fullName>
    </submittedName>
</protein>
<feature type="chain" id="PRO_5016046099" evidence="2">
    <location>
        <begin position="31"/>
        <end position="211"/>
    </location>
</feature>
<name>A0A2W5K3H1_ANCNO</name>
<dbReference type="PROSITE" id="PS50206">
    <property type="entry name" value="RHODANESE_3"/>
    <property type="match status" value="1"/>
</dbReference>
<dbReference type="EMBL" id="QFPN01000011">
    <property type="protein sequence ID" value="PZQ11626.1"/>
    <property type="molecule type" value="Genomic_DNA"/>
</dbReference>
<dbReference type="Gene3D" id="3.40.250.10">
    <property type="entry name" value="Rhodanese-like domain"/>
    <property type="match status" value="1"/>
</dbReference>
<dbReference type="Pfam" id="PF00581">
    <property type="entry name" value="Rhodanese"/>
    <property type="match status" value="1"/>
</dbReference>
<dbReference type="Proteomes" id="UP000249577">
    <property type="component" value="Unassembled WGS sequence"/>
</dbReference>
<evidence type="ECO:0000313" key="4">
    <source>
        <dbReference type="EMBL" id="PZQ11626.1"/>
    </source>
</evidence>
<dbReference type="NCBIfam" id="TIGR03865">
    <property type="entry name" value="PQQ_CXXCW"/>
    <property type="match status" value="1"/>
</dbReference>
<evidence type="ECO:0000256" key="2">
    <source>
        <dbReference type="SAM" id="SignalP"/>
    </source>
</evidence>
<accession>A0A2W5K3H1</accession>
<comment type="caution">
    <text evidence="4">The sequence shown here is derived from an EMBL/GenBank/DDBJ whole genome shotgun (WGS) entry which is preliminary data.</text>
</comment>
<dbReference type="CDD" id="cd00158">
    <property type="entry name" value="RHOD"/>
    <property type="match status" value="1"/>
</dbReference>
<dbReference type="InterPro" id="IPR022376">
    <property type="entry name" value="PQQ_CXXCW"/>
</dbReference>
<sequence length="211" mass="23094">MRSGPRWLRLAPAVALAAAVVAQPAAQALADDPRPATEDAIDGPRPAEPAGYRMDGYRAPTPLSLAGAKTVDTAEAEALWREKGAVFLDVMPRDIHPANLPAGTVWRDRPRDHIPGSAWLANVGYGALSPEMESYFRSSLATLSNGDRDRPLLFYCRAACWMSWNAGKRAMEWGYTQVIWYDAGTDGWSKAALPLEKAEPYILPEQARSSR</sequence>
<dbReference type="AlphaFoldDB" id="A0A2W5K3H1"/>
<keyword evidence="2" id="KW-0732">Signal</keyword>
<feature type="region of interest" description="Disordered" evidence="1">
    <location>
        <begin position="28"/>
        <end position="54"/>
    </location>
</feature>
<reference evidence="4 5" key="1">
    <citation type="submission" date="2017-08" db="EMBL/GenBank/DDBJ databases">
        <title>Infants hospitalized years apart are colonized by the same room-sourced microbial strains.</title>
        <authorList>
            <person name="Brooks B."/>
            <person name="Olm M.R."/>
            <person name="Firek B.A."/>
            <person name="Baker R."/>
            <person name="Thomas B.C."/>
            <person name="Morowitz M.J."/>
            <person name="Banfield J.F."/>
        </authorList>
    </citation>
    <scope>NUCLEOTIDE SEQUENCE [LARGE SCALE GENOMIC DNA]</scope>
    <source>
        <strain evidence="4">S2_005_003_R2_43</strain>
    </source>
</reference>
<dbReference type="InterPro" id="IPR001763">
    <property type="entry name" value="Rhodanese-like_dom"/>
</dbReference>
<feature type="signal peptide" evidence="2">
    <location>
        <begin position="1"/>
        <end position="30"/>
    </location>
</feature>
<organism evidence="4 5">
    <name type="scientific">Ancylobacter novellus</name>
    <name type="common">Thiobacillus novellus</name>
    <dbReference type="NCBI Taxonomy" id="921"/>
    <lineage>
        <taxon>Bacteria</taxon>
        <taxon>Pseudomonadati</taxon>
        <taxon>Pseudomonadota</taxon>
        <taxon>Alphaproteobacteria</taxon>
        <taxon>Hyphomicrobiales</taxon>
        <taxon>Xanthobacteraceae</taxon>
        <taxon>Ancylobacter</taxon>
    </lineage>
</organism>
<gene>
    <name evidence="4" type="ORF">DI565_17975</name>
</gene>
<evidence type="ECO:0000313" key="5">
    <source>
        <dbReference type="Proteomes" id="UP000249577"/>
    </source>
</evidence>
<evidence type="ECO:0000256" key="1">
    <source>
        <dbReference type="SAM" id="MobiDB-lite"/>
    </source>
</evidence>